<proteinExistence type="predicted"/>
<feature type="compositionally biased region" description="Basic and acidic residues" evidence="1">
    <location>
        <begin position="529"/>
        <end position="565"/>
    </location>
</feature>
<feature type="compositionally biased region" description="Polar residues" evidence="1">
    <location>
        <begin position="22"/>
        <end position="36"/>
    </location>
</feature>
<feature type="signal peptide" evidence="2">
    <location>
        <begin position="1"/>
        <end position="22"/>
    </location>
</feature>
<feature type="compositionally biased region" description="Basic residues" evidence="1">
    <location>
        <begin position="691"/>
        <end position="714"/>
    </location>
</feature>
<dbReference type="AlphaFoldDB" id="A0A8J5JMK7"/>
<sequence length="714" mass="81558">MKVSPILLGAVALLVVPRPHLATSQDSQEPQNSQDPQDFEDSGETNEGADEELPVAEALRIGPYWRLPRPPPRAVLVAARRSDSPFRHDFPPRNEGPFRQDLPFPDVPLTDHLYTSSLDNIQHKKLSSHNPGASEVYPPVYRTIAGVSNAYKTRRTTQTPDQPPTTPLPPTTFTPDSLDVYNMAGPPYYDTIPPSVIRGEESATPMSPPTTPPPPPAITPKIRRPVSTPRPRWPYRPPSSVPAFVTTALDDRDPWVTSHSSQESTLSNSPGDFDWFNNWNINWNHDWNGGDWSNKWNSDISSRKDTTSPTSLIVTNSRNSLDVYDDEDEARFDLPQAEGTENSLLADLLLNHKFPRGPATRHRYPERSQTEDEYPETTRTKTRYPETSKANRKYSENPPRMNKYPETGFTENRYPERPPETSTYPERPQRENKFPERPPVNERYPEKPLITDIYSARASAEEQYPETPRQDRYPMRTRHPEVPLKEDTHPATTTTRYLETHLTESGHSGHLKIPAVQVRHLQGPRTKTRHPERLPTKTRHPERLPTKTRHPERLPTKTRYPERLPTKTRHPPLTANERYGPVSLERPLASPRPSRKQQRVPVVTVEQRRGAVATGGERGVPETSVGIHGGSWYTEERKRQPSVAYQSSRTPGESRDTTWDESRPLHRPPPSLRQAAPPRPGDFDLADGKGSRRTTQKRRMKEKKKKRRKGERRE</sequence>
<feature type="region of interest" description="Disordered" evidence="1">
    <location>
        <begin position="199"/>
        <end position="239"/>
    </location>
</feature>
<keyword evidence="4" id="KW-1185">Reference proteome</keyword>
<evidence type="ECO:0000313" key="4">
    <source>
        <dbReference type="Proteomes" id="UP000747542"/>
    </source>
</evidence>
<gene>
    <name evidence="3" type="ORF">Hamer_G008953</name>
</gene>
<evidence type="ECO:0000313" key="3">
    <source>
        <dbReference type="EMBL" id="KAG7158305.1"/>
    </source>
</evidence>
<feature type="compositionally biased region" description="Basic and acidic residues" evidence="1">
    <location>
        <begin position="84"/>
        <end position="98"/>
    </location>
</feature>
<protein>
    <submittedName>
        <fullName evidence="3">Uncharacterized protein</fullName>
    </submittedName>
</protein>
<feature type="compositionally biased region" description="Pro residues" evidence="1">
    <location>
        <begin position="161"/>
        <end position="172"/>
    </location>
</feature>
<feature type="chain" id="PRO_5035246747" evidence="2">
    <location>
        <begin position="23"/>
        <end position="714"/>
    </location>
</feature>
<feature type="region of interest" description="Disordered" evidence="1">
    <location>
        <begin position="355"/>
        <end position="444"/>
    </location>
</feature>
<dbReference type="Proteomes" id="UP000747542">
    <property type="component" value="Unassembled WGS sequence"/>
</dbReference>
<comment type="caution">
    <text evidence="3">The sequence shown here is derived from an EMBL/GenBank/DDBJ whole genome shotgun (WGS) entry which is preliminary data.</text>
</comment>
<feature type="compositionally biased region" description="Basic and acidic residues" evidence="1">
    <location>
        <begin position="652"/>
        <end position="664"/>
    </location>
</feature>
<keyword evidence="2" id="KW-0732">Signal</keyword>
<feature type="region of interest" description="Disordered" evidence="1">
    <location>
        <begin position="21"/>
        <end position="55"/>
    </location>
</feature>
<feature type="region of interest" description="Disordered" evidence="1">
    <location>
        <begin position="84"/>
        <end position="103"/>
    </location>
</feature>
<evidence type="ECO:0000256" key="2">
    <source>
        <dbReference type="SAM" id="SignalP"/>
    </source>
</evidence>
<feature type="region of interest" description="Disordered" evidence="1">
    <location>
        <begin position="520"/>
        <end position="714"/>
    </location>
</feature>
<reference evidence="3" key="1">
    <citation type="journal article" date="2021" name="Sci. Adv.">
        <title>The American lobster genome reveals insights on longevity, neural, and immune adaptations.</title>
        <authorList>
            <person name="Polinski J.M."/>
            <person name="Zimin A.V."/>
            <person name="Clark K.F."/>
            <person name="Kohn A.B."/>
            <person name="Sadowski N."/>
            <person name="Timp W."/>
            <person name="Ptitsyn A."/>
            <person name="Khanna P."/>
            <person name="Romanova D.Y."/>
            <person name="Williams P."/>
            <person name="Greenwood S.J."/>
            <person name="Moroz L.L."/>
            <person name="Walt D.R."/>
            <person name="Bodnar A.G."/>
        </authorList>
    </citation>
    <scope>NUCLEOTIDE SEQUENCE</scope>
    <source>
        <strain evidence="3">GMGI-L3</strain>
    </source>
</reference>
<evidence type="ECO:0000256" key="1">
    <source>
        <dbReference type="SAM" id="MobiDB-lite"/>
    </source>
</evidence>
<feature type="compositionally biased region" description="Basic and acidic residues" evidence="1">
    <location>
        <begin position="427"/>
        <end position="444"/>
    </location>
</feature>
<name>A0A8J5JMK7_HOMAM</name>
<accession>A0A8J5JMK7</accession>
<feature type="compositionally biased region" description="Basic and acidic residues" evidence="1">
    <location>
        <begin position="363"/>
        <end position="386"/>
    </location>
</feature>
<dbReference type="EMBL" id="JAHLQT010035566">
    <property type="protein sequence ID" value="KAG7158305.1"/>
    <property type="molecule type" value="Genomic_DNA"/>
</dbReference>
<feature type="region of interest" description="Disordered" evidence="1">
    <location>
        <begin position="153"/>
        <end position="173"/>
    </location>
</feature>
<feature type="compositionally biased region" description="Acidic residues" evidence="1">
    <location>
        <begin position="37"/>
        <end position="54"/>
    </location>
</feature>
<feature type="compositionally biased region" description="Pro residues" evidence="1">
    <location>
        <begin position="206"/>
        <end position="218"/>
    </location>
</feature>
<organism evidence="3 4">
    <name type="scientific">Homarus americanus</name>
    <name type="common">American lobster</name>
    <dbReference type="NCBI Taxonomy" id="6706"/>
    <lineage>
        <taxon>Eukaryota</taxon>
        <taxon>Metazoa</taxon>
        <taxon>Ecdysozoa</taxon>
        <taxon>Arthropoda</taxon>
        <taxon>Crustacea</taxon>
        <taxon>Multicrustacea</taxon>
        <taxon>Malacostraca</taxon>
        <taxon>Eumalacostraca</taxon>
        <taxon>Eucarida</taxon>
        <taxon>Decapoda</taxon>
        <taxon>Pleocyemata</taxon>
        <taxon>Astacidea</taxon>
        <taxon>Nephropoidea</taxon>
        <taxon>Nephropidae</taxon>
        <taxon>Homarus</taxon>
    </lineage>
</organism>